<dbReference type="InterPro" id="IPR001387">
    <property type="entry name" value="Cro/C1-type_HTH"/>
</dbReference>
<dbReference type="PROSITE" id="PS50943">
    <property type="entry name" value="HTH_CROC1"/>
    <property type="match status" value="1"/>
</dbReference>
<sequence length="120" mass="13573">MDSQDWTTVVLKKRGYTLSSSGPKKPTIQERKPNNEGQRLAAIEKRIDNNETIVQKKLEPESKKILIQMRLSKGLTQEQADQLCGMPRNSFRELEAGRRLPSGRDISSIQKQLGVALKLV</sequence>
<dbReference type="EMBL" id="MN740152">
    <property type="protein sequence ID" value="QHT89887.1"/>
    <property type="molecule type" value="Genomic_DNA"/>
</dbReference>
<dbReference type="Pfam" id="PF01381">
    <property type="entry name" value="HTH_3"/>
    <property type="match status" value="1"/>
</dbReference>
<evidence type="ECO:0000313" key="3">
    <source>
        <dbReference type="EMBL" id="QHT89887.1"/>
    </source>
</evidence>
<reference evidence="3" key="1">
    <citation type="journal article" date="2020" name="Nature">
        <title>Giant virus diversity and host interactions through global metagenomics.</title>
        <authorList>
            <person name="Schulz F."/>
            <person name="Roux S."/>
            <person name="Paez-Espino D."/>
            <person name="Jungbluth S."/>
            <person name="Walsh D.A."/>
            <person name="Denef V.J."/>
            <person name="McMahon K.D."/>
            <person name="Konstantinidis K.T."/>
            <person name="Eloe-Fadrosh E.A."/>
            <person name="Kyrpides N.C."/>
            <person name="Woyke T."/>
        </authorList>
    </citation>
    <scope>NUCLEOTIDE SEQUENCE</scope>
    <source>
        <strain evidence="3">GVMAG-M-3300023184-62</strain>
    </source>
</reference>
<evidence type="ECO:0000259" key="2">
    <source>
        <dbReference type="PROSITE" id="PS50943"/>
    </source>
</evidence>
<dbReference type="CDD" id="cd00093">
    <property type="entry name" value="HTH_XRE"/>
    <property type="match status" value="1"/>
</dbReference>
<dbReference type="AlphaFoldDB" id="A0A6C0IBY6"/>
<dbReference type="SMART" id="SM00530">
    <property type="entry name" value="HTH_XRE"/>
    <property type="match status" value="1"/>
</dbReference>
<evidence type="ECO:0000256" key="1">
    <source>
        <dbReference type="SAM" id="MobiDB-lite"/>
    </source>
</evidence>
<dbReference type="InterPro" id="IPR010982">
    <property type="entry name" value="Lambda_DNA-bd_dom_sf"/>
</dbReference>
<name>A0A6C0IBY6_9ZZZZ</name>
<dbReference type="SUPFAM" id="SSF47413">
    <property type="entry name" value="lambda repressor-like DNA-binding domains"/>
    <property type="match status" value="1"/>
</dbReference>
<feature type="region of interest" description="Disordered" evidence="1">
    <location>
        <begin position="17"/>
        <end position="37"/>
    </location>
</feature>
<organism evidence="3">
    <name type="scientific">viral metagenome</name>
    <dbReference type="NCBI Taxonomy" id="1070528"/>
    <lineage>
        <taxon>unclassified sequences</taxon>
        <taxon>metagenomes</taxon>
        <taxon>organismal metagenomes</taxon>
    </lineage>
</organism>
<protein>
    <recommendedName>
        <fullName evidence="2">HTH cro/C1-type domain-containing protein</fullName>
    </recommendedName>
</protein>
<dbReference type="GO" id="GO:0003677">
    <property type="term" value="F:DNA binding"/>
    <property type="evidence" value="ECO:0007669"/>
    <property type="project" value="InterPro"/>
</dbReference>
<feature type="domain" description="HTH cro/C1-type" evidence="2">
    <location>
        <begin position="66"/>
        <end position="120"/>
    </location>
</feature>
<accession>A0A6C0IBY6</accession>
<proteinExistence type="predicted"/>
<dbReference type="Gene3D" id="1.10.260.40">
    <property type="entry name" value="lambda repressor-like DNA-binding domains"/>
    <property type="match status" value="1"/>
</dbReference>